<feature type="domain" description="HTH cro/C1-type" evidence="1">
    <location>
        <begin position="10"/>
        <end position="64"/>
    </location>
</feature>
<dbReference type="InterPro" id="IPR001387">
    <property type="entry name" value="Cro/C1-type_HTH"/>
</dbReference>
<accession>A0ABW6UYJ6</accession>
<name>A0ABW6UYJ6_MICFU</name>
<dbReference type="EMBL" id="JBIAXI010000002">
    <property type="protein sequence ID" value="MFF4771883.1"/>
    <property type="molecule type" value="Genomic_DNA"/>
</dbReference>
<dbReference type="SUPFAM" id="SSF47413">
    <property type="entry name" value="lambda repressor-like DNA-binding domains"/>
    <property type="match status" value="1"/>
</dbReference>
<reference evidence="2 3" key="1">
    <citation type="submission" date="2024-10" db="EMBL/GenBank/DDBJ databases">
        <title>The Natural Products Discovery Center: Release of the First 8490 Sequenced Strains for Exploring Actinobacteria Biosynthetic Diversity.</title>
        <authorList>
            <person name="Kalkreuter E."/>
            <person name="Kautsar S.A."/>
            <person name="Yang D."/>
            <person name="Bader C.D."/>
            <person name="Teijaro C.N."/>
            <person name="Fluegel L."/>
            <person name="Davis C.M."/>
            <person name="Simpson J.R."/>
            <person name="Lauterbach L."/>
            <person name="Steele A.D."/>
            <person name="Gui C."/>
            <person name="Meng S."/>
            <person name="Li G."/>
            <person name="Viehrig K."/>
            <person name="Ye F."/>
            <person name="Su P."/>
            <person name="Kiefer A.F."/>
            <person name="Nichols A."/>
            <person name="Cepeda A.J."/>
            <person name="Yan W."/>
            <person name="Fan B."/>
            <person name="Jiang Y."/>
            <person name="Adhikari A."/>
            <person name="Zheng C.-J."/>
            <person name="Schuster L."/>
            <person name="Cowan T.M."/>
            <person name="Smanski M.J."/>
            <person name="Chevrette M.G."/>
            <person name="De Carvalho L.P.S."/>
            <person name="Shen B."/>
        </authorList>
    </citation>
    <scope>NUCLEOTIDE SEQUENCE [LARGE SCALE GENOMIC DNA]</scope>
    <source>
        <strain evidence="2 3">NPDC001281</strain>
    </source>
</reference>
<evidence type="ECO:0000259" key="1">
    <source>
        <dbReference type="PROSITE" id="PS50943"/>
    </source>
</evidence>
<comment type="caution">
    <text evidence="2">The sequence shown here is derived from an EMBL/GenBank/DDBJ whole genome shotgun (WGS) entry which is preliminary data.</text>
</comment>
<protein>
    <submittedName>
        <fullName evidence="2">Multiprotein-bridging factor 1 family protein</fullName>
    </submittedName>
</protein>
<dbReference type="Pfam" id="PF01381">
    <property type="entry name" value="HTH_3"/>
    <property type="match status" value="1"/>
</dbReference>
<evidence type="ECO:0000313" key="3">
    <source>
        <dbReference type="Proteomes" id="UP001602119"/>
    </source>
</evidence>
<proteinExistence type="predicted"/>
<dbReference type="Gene3D" id="1.10.260.40">
    <property type="entry name" value="lambda repressor-like DNA-binding domains"/>
    <property type="match status" value="1"/>
</dbReference>
<dbReference type="PROSITE" id="PS50943">
    <property type="entry name" value="HTH_CROC1"/>
    <property type="match status" value="1"/>
</dbReference>
<dbReference type="Proteomes" id="UP001602119">
    <property type="component" value="Unassembled WGS sequence"/>
</dbReference>
<dbReference type="RefSeq" id="WP_387340448.1">
    <property type="nucleotide sequence ID" value="NZ_JBIAXI010000002.1"/>
</dbReference>
<gene>
    <name evidence="2" type="ORF">ACFY05_03395</name>
</gene>
<dbReference type="CDD" id="cd00093">
    <property type="entry name" value="HTH_XRE"/>
    <property type="match status" value="1"/>
</dbReference>
<keyword evidence="3" id="KW-1185">Reference proteome</keyword>
<organism evidence="2 3">
    <name type="scientific">Microtetraspora fusca</name>
    <dbReference type="NCBI Taxonomy" id="1997"/>
    <lineage>
        <taxon>Bacteria</taxon>
        <taxon>Bacillati</taxon>
        <taxon>Actinomycetota</taxon>
        <taxon>Actinomycetes</taxon>
        <taxon>Streptosporangiales</taxon>
        <taxon>Streptosporangiaceae</taxon>
        <taxon>Microtetraspora</taxon>
    </lineage>
</organism>
<dbReference type="InterPro" id="IPR010982">
    <property type="entry name" value="Lambda_DNA-bd_dom_sf"/>
</dbReference>
<evidence type="ECO:0000313" key="2">
    <source>
        <dbReference type="EMBL" id="MFF4771883.1"/>
    </source>
</evidence>
<sequence length="127" mass="14225">MVYQEFGHILRKARAAKGLQQHDVARHVGTSQSTVSQWERGLKIPQGSQAQKLAHVLAIPMGDLYNAVLQSADPVELAIVRSDLSRREQDLMLLLYGHFADRDSLDNVLILRLPQDEPPEDDTKTAD</sequence>
<dbReference type="SMART" id="SM00530">
    <property type="entry name" value="HTH_XRE"/>
    <property type="match status" value="1"/>
</dbReference>